<dbReference type="EMBL" id="QGGU01000002">
    <property type="protein sequence ID" value="PWK53753.1"/>
    <property type="molecule type" value="Genomic_DNA"/>
</dbReference>
<feature type="domain" description="Activator of Hsp90 ATPase homologue 1/2-like C-terminal" evidence="2">
    <location>
        <begin position="38"/>
        <end position="169"/>
    </location>
</feature>
<dbReference type="Gene3D" id="3.30.530.20">
    <property type="match status" value="1"/>
</dbReference>
<evidence type="ECO:0000256" key="1">
    <source>
        <dbReference type="ARBA" id="ARBA00006817"/>
    </source>
</evidence>
<evidence type="ECO:0000313" key="4">
    <source>
        <dbReference type="Proteomes" id="UP000245790"/>
    </source>
</evidence>
<comment type="caution">
    <text evidence="3">The sequence shown here is derived from an EMBL/GenBank/DDBJ whole genome shotgun (WGS) entry which is preliminary data.</text>
</comment>
<reference evidence="3 4" key="1">
    <citation type="submission" date="2018-05" db="EMBL/GenBank/DDBJ databases">
        <title>Genomic Encyclopedia of Type Strains, Phase IV (KMG-IV): sequencing the most valuable type-strain genomes for metagenomic binning, comparative biology and taxonomic classification.</title>
        <authorList>
            <person name="Goeker M."/>
        </authorList>
    </citation>
    <scope>NUCLEOTIDE SEQUENCE [LARGE SCALE GENOMIC DNA]</scope>
    <source>
        <strain evidence="3 4">DSM 25350</strain>
    </source>
</reference>
<proteinExistence type="inferred from homology"/>
<dbReference type="AlphaFoldDB" id="A0A316FZA8"/>
<dbReference type="SUPFAM" id="SSF55961">
    <property type="entry name" value="Bet v1-like"/>
    <property type="match status" value="1"/>
</dbReference>
<protein>
    <submittedName>
        <fullName evidence="3">Activator of Hsp90 ATPase-like protein</fullName>
    </submittedName>
</protein>
<sequence length="180" mass="20635">MKKIIRTIQVLTALILIFFSIGAFIEEFDYQTETLVNADRNTTFAVFSDPSNTAKWLPGFIRFEPVKGAPMTEGSQWKLVMIHNGEEMEMLETVNTIVPGKQFSFTLENEMLVNEVDIHFKQQQDKTLIVSNNTVKPKGLFWRSLLPLFKFSMEGQTNYSYQQLANLVEQQSAPTKATQE</sequence>
<evidence type="ECO:0000259" key="2">
    <source>
        <dbReference type="Pfam" id="PF08327"/>
    </source>
</evidence>
<dbReference type="InterPro" id="IPR023393">
    <property type="entry name" value="START-like_dom_sf"/>
</dbReference>
<accession>A0A316FZA8</accession>
<dbReference type="CDD" id="cd07812">
    <property type="entry name" value="SRPBCC"/>
    <property type="match status" value="1"/>
</dbReference>
<dbReference type="OrthoDB" id="411301at2"/>
<dbReference type="Proteomes" id="UP000245790">
    <property type="component" value="Unassembled WGS sequence"/>
</dbReference>
<name>A0A316FZA8_9GAMM</name>
<dbReference type="InterPro" id="IPR013538">
    <property type="entry name" value="ASHA1/2-like_C"/>
</dbReference>
<dbReference type="RefSeq" id="WP_109761818.1">
    <property type="nucleotide sequence ID" value="NZ_QGGU01000002.1"/>
</dbReference>
<organism evidence="3 4">
    <name type="scientific">Pleionea mediterranea</name>
    <dbReference type="NCBI Taxonomy" id="523701"/>
    <lineage>
        <taxon>Bacteria</taxon>
        <taxon>Pseudomonadati</taxon>
        <taxon>Pseudomonadota</taxon>
        <taxon>Gammaproteobacteria</taxon>
        <taxon>Oceanospirillales</taxon>
        <taxon>Pleioneaceae</taxon>
        <taxon>Pleionea</taxon>
    </lineage>
</organism>
<gene>
    <name evidence="3" type="ORF">C8D97_102142</name>
</gene>
<evidence type="ECO:0000313" key="3">
    <source>
        <dbReference type="EMBL" id="PWK53753.1"/>
    </source>
</evidence>
<comment type="similarity">
    <text evidence="1">Belongs to the AHA1 family.</text>
</comment>
<keyword evidence="4" id="KW-1185">Reference proteome</keyword>
<dbReference type="Pfam" id="PF08327">
    <property type="entry name" value="AHSA1"/>
    <property type="match status" value="1"/>
</dbReference>